<dbReference type="VEuPathDB" id="ToxoDB:ENH_00079480"/>
<reference evidence="3" key="1">
    <citation type="submission" date="2013-10" db="EMBL/GenBank/DDBJ databases">
        <title>Genomic analysis of the causative agents of coccidiosis in chickens.</title>
        <authorList>
            <person name="Reid A.J."/>
            <person name="Blake D."/>
            <person name="Billington K."/>
            <person name="Browne H."/>
            <person name="Dunn M."/>
            <person name="Hung S."/>
            <person name="Kawahara F."/>
            <person name="Miranda-Saavedra D."/>
            <person name="Mourier T."/>
            <person name="Nagra H."/>
            <person name="Otto T.D."/>
            <person name="Rawlings N."/>
            <person name="Sanchez A."/>
            <person name="Sanders M."/>
            <person name="Subramaniam C."/>
            <person name="Tay Y."/>
            <person name="Dear P."/>
            <person name="Doerig C."/>
            <person name="Gruber A."/>
            <person name="Parkinson J."/>
            <person name="Shirley M."/>
            <person name="Wan K.L."/>
            <person name="Berriman M."/>
            <person name="Tomley F."/>
            <person name="Pain A."/>
        </authorList>
    </citation>
    <scope>NUCLEOTIDE SEQUENCE [LARGE SCALE GENOMIC DNA]</scope>
    <source>
        <strain evidence="3">Houghton</strain>
    </source>
</reference>
<feature type="region of interest" description="Disordered" evidence="2">
    <location>
        <begin position="222"/>
        <end position="392"/>
    </location>
</feature>
<evidence type="ECO:0000256" key="2">
    <source>
        <dbReference type="SAM" id="MobiDB-lite"/>
    </source>
</evidence>
<feature type="region of interest" description="Disordered" evidence="2">
    <location>
        <begin position="777"/>
        <end position="835"/>
    </location>
</feature>
<feature type="compositionally biased region" description="Low complexity" evidence="2">
    <location>
        <begin position="234"/>
        <end position="255"/>
    </location>
</feature>
<feature type="region of interest" description="Disordered" evidence="2">
    <location>
        <begin position="1"/>
        <end position="62"/>
    </location>
</feature>
<feature type="compositionally biased region" description="Low complexity" evidence="2">
    <location>
        <begin position="334"/>
        <end position="349"/>
    </location>
</feature>
<feature type="compositionally biased region" description="Low complexity" evidence="2">
    <location>
        <begin position="37"/>
        <end position="48"/>
    </location>
</feature>
<evidence type="ECO:0000256" key="1">
    <source>
        <dbReference type="SAM" id="Coils"/>
    </source>
</evidence>
<feature type="region of interest" description="Disordered" evidence="2">
    <location>
        <begin position="1033"/>
        <end position="1066"/>
    </location>
</feature>
<feature type="compositionally biased region" description="Pro residues" evidence="2">
    <location>
        <begin position="508"/>
        <end position="518"/>
    </location>
</feature>
<sequence length="1328" mass="141019">MAAFPPGVSLGDGAPHSIMAPQTLPLKSEKRDKEQQFKQQQQNLLLQQNPPTCEPVDESDRRPSCISASAAITPPPVGETTPARAAGAVETPGAAAATETEGCLLQWFPGFDLPIGLKGRAILRRVLNQRRSLDAARCKQILSEHGIVLGRGVPGHTTNWGGLTVKELLHAAHLLGCWRQVEELCLSFCCSNGLKIEWVKELRAKGPHQVTLANLLSMKRNAAAEARRKRQQHTSTNAAAATSSSGASVAAAAATPHGKSGPTPEDIASATTVASTAATAAEGPESKLTIPGRRGGARQATPGLKLRKSCSRARKGRIDYQQQQQQQHVQEGESTNSSTPTAAAAATDTNFSCSMPSLPLHPQTEDMPIGGAPGGHSQQQQQQQHILQSQPTAPENALVEGAFAPELCRSPRETPLRPSHGPPVFDSFEGGTRRSSNSRRNSRRQQQQQQKPRLLPMHAPPSGAPHHSGEAAAPAADVVPAFCTGISSWSGNYGGALHDVTELKGTPEGPPPGMPIGPPFGASTWCVQQQELQQQDLQQQELQQQELQQQELQQQEQHQQQQPEQQHEQHQQLLLHHEQQQGASHMVFPDFQWTSGACAGEKKQEIAATASQPPPVPARAATAAEAAAAAAAQQLQLEDCYIETSYLYADTHQGTTISDAAAAAIPSEPSTAVPPMYDWSNHFQKAGNMQQQQTHLGAPQQWLSPMLPNYSGPPPPPPPSPRFSLPHGEMPGVTPLQLCAAQPPPSLASPCPLQLGKNGGPHDSSSDVSCASWRIKGSRNNKSSSSSNSCGVVPNYSGRVASNSSAPQRRTATRGTQPVAASRSRHRAKSGEAAAADAAAAVATGYQQHRGAPSGIPSLQQLLASSSSDSCSCCSASSGDEDTPYPSLLPSQSVGFQYGEKEPLLQQQPQQIPLGSYVTTAVAGRVQEGMTKAAALGVPPSLHVSSPQRPWLHPPGIPYVEGFISGTDAAPAAPGETAVEGTADSHATAQSYEGWWAGTDTPLLLSPGHTPVGAPPWNPSDTTHILFRNETLQQQQQQQSFSLQPQQQQQLSAQQQQQPHQQQRQHTLLPQQEVTPGALHAQAQCAQQDEWGSSGPTSSSNSFPTDPNAVNLHGVTAAAATATDAAAVVSEPVAVALQPDAADMHTAPPLLLQRKQQLQSLEQQQQQHNMQQPRQRRRAKGNGAERQVQKRQRNDSSRNTKRSEQQQPQKLLLQQEMNPCFPVQTQAQQQMLLQQAAVSNPQTAGICCSSSNLLRQQVSSQLQQEQEDYAASTAVGVGVSEAYSAVAAGQLFQSPWPLNAADPTAAAAAAACGSSGAPQGALQVAPPT</sequence>
<dbReference type="GO" id="GO:0004843">
    <property type="term" value="F:cysteine-type deubiquitinase activity"/>
    <property type="evidence" value="ECO:0007669"/>
    <property type="project" value="TreeGrafter"/>
</dbReference>
<dbReference type="EMBL" id="HG725878">
    <property type="protein sequence ID" value="CDJ70156.1"/>
    <property type="molecule type" value="Genomic_DNA"/>
</dbReference>
<feature type="coiled-coil region" evidence="1">
    <location>
        <begin position="530"/>
        <end position="562"/>
    </location>
</feature>
<feature type="compositionally biased region" description="Basic and acidic residues" evidence="2">
    <location>
        <begin position="1192"/>
        <end position="1204"/>
    </location>
</feature>
<keyword evidence="4" id="KW-1185">Reference proteome</keyword>
<feature type="compositionally biased region" description="Low complexity" evidence="2">
    <location>
        <begin position="268"/>
        <end position="281"/>
    </location>
</feature>
<organism evidence="3 4">
    <name type="scientific">Eimeria necatrix</name>
    <dbReference type="NCBI Taxonomy" id="51315"/>
    <lineage>
        <taxon>Eukaryota</taxon>
        <taxon>Sar</taxon>
        <taxon>Alveolata</taxon>
        <taxon>Apicomplexa</taxon>
        <taxon>Conoidasida</taxon>
        <taxon>Coccidia</taxon>
        <taxon>Eucoccidiorida</taxon>
        <taxon>Eimeriorina</taxon>
        <taxon>Eimeriidae</taxon>
        <taxon>Eimeria</taxon>
    </lineage>
</organism>
<feature type="region of interest" description="Disordered" evidence="2">
    <location>
        <begin position="750"/>
        <end position="769"/>
    </location>
</feature>
<dbReference type="GeneID" id="25478078"/>
<gene>
    <name evidence="3" type="ORF">ENH_00079480</name>
</gene>
<feature type="compositionally biased region" description="Basic residues" evidence="2">
    <location>
        <begin position="305"/>
        <end position="315"/>
    </location>
</feature>
<feature type="compositionally biased region" description="Low complexity" evidence="2">
    <location>
        <begin position="1157"/>
        <end position="1173"/>
    </location>
</feature>
<dbReference type="PANTHER" id="PTHR12931">
    <property type="entry name" value="UBIQUITIN THIOLESTERASE PROTEIN OTUB"/>
    <property type="match status" value="1"/>
</dbReference>
<feature type="region of interest" description="Disordered" evidence="2">
    <location>
        <begin position="500"/>
        <end position="522"/>
    </location>
</feature>
<feature type="region of interest" description="Disordered" evidence="2">
    <location>
        <begin position="702"/>
        <end position="741"/>
    </location>
</feature>
<feature type="compositionally biased region" description="Low complexity" evidence="2">
    <location>
        <begin position="778"/>
        <end position="789"/>
    </location>
</feature>
<feature type="compositionally biased region" description="Pro residues" evidence="2">
    <location>
        <begin position="711"/>
        <end position="721"/>
    </location>
</feature>
<dbReference type="RefSeq" id="XP_013438622.1">
    <property type="nucleotide sequence ID" value="XM_013583168.1"/>
</dbReference>
<proteinExistence type="predicted"/>
<feature type="region of interest" description="Disordered" evidence="2">
    <location>
        <begin position="1078"/>
        <end position="1108"/>
    </location>
</feature>
<feature type="compositionally biased region" description="Polar residues" evidence="2">
    <location>
        <begin position="800"/>
        <end position="816"/>
    </location>
</feature>
<protein>
    <submittedName>
        <fullName evidence="3">Uncharacterized protein</fullName>
    </submittedName>
</protein>
<name>U6N8G7_9EIME</name>
<dbReference type="OrthoDB" id="365750at2759"/>
<accession>U6N8G7</accession>
<feature type="region of interest" description="Disordered" evidence="2">
    <location>
        <begin position="1157"/>
        <end position="1208"/>
    </location>
</feature>
<evidence type="ECO:0000313" key="4">
    <source>
        <dbReference type="Proteomes" id="UP000030754"/>
    </source>
</evidence>
<dbReference type="PANTHER" id="PTHR12931:SF15">
    <property type="entry name" value="UBIQUITIN THIOESTERASE OTUBAIN-LIKE"/>
    <property type="match status" value="1"/>
</dbReference>
<feature type="compositionally biased region" description="Low complexity" evidence="2">
    <location>
        <begin position="1092"/>
        <end position="1105"/>
    </location>
</feature>
<feature type="region of interest" description="Disordered" evidence="2">
    <location>
        <begin position="409"/>
        <end position="472"/>
    </location>
</feature>
<reference evidence="3" key="2">
    <citation type="submission" date="2013-10" db="EMBL/GenBank/DDBJ databases">
        <authorList>
            <person name="Aslett M."/>
        </authorList>
    </citation>
    <scope>NUCLEOTIDE SEQUENCE [LARGE SCALE GENOMIC DNA]</scope>
    <source>
        <strain evidence="3">Houghton</strain>
    </source>
</reference>
<dbReference type="GO" id="GO:0071108">
    <property type="term" value="P:protein K48-linked deubiquitination"/>
    <property type="evidence" value="ECO:0007669"/>
    <property type="project" value="TreeGrafter"/>
</dbReference>
<dbReference type="GO" id="GO:0005634">
    <property type="term" value="C:nucleus"/>
    <property type="evidence" value="ECO:0007669"/>
    <property type="project" value="TreeGrafter"/>
</dbReference>
<dbReference type="Proteomes" id="UP000030754">
    <property type="component" value="Unassembled WGS sequence"/>
</dbReference>
<keyword evidence="1" id="KW-0175">Coiled coil</keyword>
<evidence type="ECO:0000313" key="3">
    <source>
        <dbReference type="EMBL" id="CDJ70156.1"/>
    </source>
</evidence>
<dbReference type="GO" id="GO:0043130">
    <property type="term" value="F:ubiquitin binding"/>
    <property type="evidence" value="ECO:0007669"/>
    <property type="project" value="TreeGrafter"/>
</dbReference>
<feature type="compositionally biased region" description="Basic and acidic residues" evidence="2">
    <location>
        <begin position="27"/>
        <end position="36"/>
    </location>
</feature>
<feature type="compositionally biased region" description="Low complexity" evidence="2">
    <location>
        <begin position="376"/>
        <end position="390"/>
    </location>
</feature>